<keyword evidence="1" id="KW-1133">Transmembrane helix</keyword>
<name>A0A9D2RT12_9FIRM</name>
<feature type="transmembrane region" description="Helical" evidence="1">
    <location>
        <begin position="106"/>
        <end position="125"/>
    </location>
</feature>
<comment type="caution">
    <text evidence="2">The sequence shown here is derived from an EMBL/GenBank/DDBJ whole genome shotgun (WGS) entry which is preliminary data.</text>
</comment>
<accession>A0A9D2RT12</accession>
<evidence type="ECO:0000256" key="1">
    <source>
        <dbReference type="SAM" id="Phobius"/>
    </source>
</evidence>
<feature type="transmembrane region" description="Helical" evidence="1">
    <location>
        <begin position="47"/>
        <end position="67"/>
    </location>
</feature>
<gene>
    <name evidence="2" type="ORF">H9787_07860</name>
</gene>
<evidence type="ECO:0008006" key="4">
    <source>
        <dbReference type="Google" id="ProtNLM"/>
    </source>
</evidence>
<keyword evidence="1" id="KW-0472">Membrane</keyword>
<evidence type="ECO:0000313" key="2">
    <source>
        <dbReference type="EMBL" id="HJB13612.1"/>
    </source>
</evidence>
<dbReference type="AlphaFoldDB" id="A0A9D2RT12"/>
<feature type="transmembrane region" description="Helical" evidence="1">
    <location>
        <begin position="79"/>
        <end position="100"/>
    </location>
</feature>
<keyword evidence="1" id="KW-0812">Transmembrane</keyword>
<proteinExistence type="predicted"/>
<feature type="transmembrane region" description="Helical" evidence="1">
    <location>
        <begin position="12"/>
        <end position="41"/>
    </location>
</feature>
<organism evidence="2 3">
    <name type="scientific">Candidatus Oscillibacter excrementigallinarum</name>
    <dbReference type="NCBI Taxonomy" id="2838716"/>
    <lineage>
        <taxon>Bacteria</taxon>
        <taxon>Bacillati</taxon>
        <taxon>Bacillota</taxon>
        <taxon>Clostridia</taxon>
        <taxon>Eubacteriales</taxon>
        <taxon>Oscillospiraceae</taxon>
        <taxon>Oscillibacter</taxon>
    </lineage>
</organism>
<reference evidence="2" key="2">
    <citation type="submission" date="2021-04" db="EMBL/GenBank/DDBJ databases">
        <authorList>
            <person name="Gilroy R."/>
        </authorList>
    </citation>
    <scope>NUCLEOTIDE SEQUENCE</scope>
    <source>
        <strain evidence="2">ChiBcec18-1249</strain>
    </source>
</reference>
<dbReference type="Proteomes" id="UP000823824">
    <property type="component" value="Unassembled WGS sequence"/>
</dbReference>
<dbReference type="EMBL" id="DWZJ01000068">
    <property type="protein sequence ID" value="HJB13612.1"/>
    <property type="molecule type" value="Genomic_DNA"/>
</dbReference>
<reference evidence="2" key="1">
    <citation type="journal article" date="2021" name="PeerJ">
        <title>Extensive microbial diversity within the chicken gut microbiome revealed by metagenomics and culture.</title>
        <authorList>
            <person name="Gilroy R."/>
            <person name="Ravi A."/>
            <person name="Getino M."/>
            <person name="Pursley I."/>
            <person name="Horton D.L."/>
            <person name="Alikhan N.F."/>
            <person name="Baker D."/>
            <person name="Gharbi K."/>
            <person name="Hall N."/>
            <person name="Watson M."/>
            <person name="Adriaenssens E.M."/>
            <person name="Foster-Nyarko E."/>
            <person name="Jarju S."/>
            <person name="Secka A."/>
            <person name="Antonio M."/>
            <person name="Oren A."/>
            <person name="Chaudhuri R.R."/>
            <person name="La Ragione R."/>
            <person name="Hildebrand F."/>
            <person name="Pallen M.J."/>
        </authorList>
    </citation>
    <scope>NUCLEOTIDE SEQUENCE</scope>
    <source>
        <strain evidence="2">ChiBcec18-1249</strain>
    </source>
</reference>
<protein>
    <recommendedName>
        <fullName evidence="4">TIGR04086 family membrane protein</fullName>
    </recommendedName>
</protein>
<sequence length="147" mass="15226">MGNGRKKETALWLVFLQGTGLSMGVYLLLMVAASALLVGAVLPEAGAFPATAVSCCLASMAGAMTCVRRSPWGSLPSAMTCAGGFLLVLIAVALLCWQQITWLGQGGVLLLCGAGGGLLAGLLGGRRRRRKGGRRARPVRRAEKARS</sequence>
<evidence type="ECO:0000313" key="3">
    <source>
        <dbReference type="Proteomes" id="UP000823824"/>
    </source>
</evidence>